<evidence type="ECO:0000259" key="1">
    <source>
        <dbReference type="Pfam" id="PF07727"/>
    </source>
</evidence>
<name>A0A0W0GB40_MONRR</name>
<evidence type="ECO:0000313" key="3">
    <source>
        <dbReference type="Proteomes" id="UP000054988"/>
    </source>
</evidence>
<protein>
    <recommendedName>
        <fullName evidence="1">Reverse transcriptase Ty1/copia-type domain-containing protein</fullName>
    </recommendedName>
</protein>
<reference evidence="2 3" key="1">
    <citation type="submission" date="2015-12" db="EMBL/GenBank/DDBJ databases">
        <title>Draft genome sequence of Moniliophthora roreri, the causal agent of frosty pod rot of cacao.</title>
        <authorList>
            <person name="Aime M.C."/>
            <person name="Diaz-Valderrama J.R."/>
            <person name="Kijpornyongpan T."/>
            <person name="Phillips-Mora W."/>
        </authorList>
    </citation>
    <scope>NUCLEOTIDE SEQUENCE [LARGE SCALE GENOMIC DNA]</scope>
    <source>
        <strain evidence="2 3">MCA 2952</strain>
    </source>
</reference>
<gene>
    <name evidence="2" type="ORF">WG66_1626</name>
</gene>
<sequence length="143" mass="16253">MAKLGFKHCISDAGVYYFICGNDIIIAIVYVDDAIFMGSNSSLLTSKKKEFMKIWECRDLGEPREFLQMWITRDRKQRTLSLDQSDYLKKIIKCFSMENANATRTPLPAGYKPMANKGEANSTIRSQFQSVIGSLLYLCLGTQ</sequence>
<organism evidence="2 3">
    <name type="scientific">Moniliophthora roreri</name>
    <name type="common">Frosty pod rot fungus</name>
    <name type="synonym">Monilia roreri</name>
    <dbReference type="NCBI Taxonomy" id="221103"/>
    <lineage>
        <taxon>Eukaryota</taxon>
        <taxon>Fungi</taxon>
        <taxon>Dikarya</taxon>
        <taxon>Basidiomycota</taxon>
        <taxon>Agaricomycotina</taxon>
        <taxon>Agaricomycetes</taxon>
        <taxon>Agaricomycetidae</taxon>
        <taxon>Agaricales</taxon>
        <taxon>Marasmiineae</taxon>
        <taxon>Marasmiaceae</taxon>
        <taxon>Moniliophthora</taxon>
    </lineage>
</organism>
<dbReference type="AlphaFoldDB" id="A0A0W0GB40"/>
<dbReference type="InterPro" id="IPR013103">
    <property type="entry name" value="RVT_2"/>
</dbReference>
<dbReference type="Proteomes" id="UP000054988">
    <property type="component" value="Unassembled WGS sequence"/>
</dbReference>
<proteinExistence type="predicted"/>
<feature type="domain" description="Reverse transcriptase Ty1/copia-type" evidence="1">
    <location>
        <begin position="2"/>
        <end position="107"/>
    </location>
</feature>
<accession>A0A0W0GB40</accession>
<evidence type="ECO:0000313" key="2">
    <source>
        <dbReference type="EMBL" id="KTB45797.1"/>
    </source>
</evidence>
<dbReference type="EMBL" id="LATX01000611">
    <property type="protein sequence ID" value="KTB45797.1"/>
    <property type="molecule type" value="Genomic_DNA"/>
</dbReference>
<comment type="caution">
    <text evidence="2">The sequence shown here is derived from an EMBL/GenBank/DDBJ whole genome shotgun (WGS) entry which is preliminary data.</text>
</comment>
<dbReference type="Pfam" id="PF07727">
    <property type="entry name" value="RVT_2"/>
    <property type="match status" value="1"/>
</dbReference>